<dbReference type="Gene3D" id="1.10.1660.10">
    <property type="match status" value="1"/>
</dbReference>
<evidence type="ECO:0000313" key="3">
    <source>
        <dbReference type="EMBL" id="MDJ1159514.1"/>
    </source>
</evidence>
<dbReference type="InterPro" id="IPR009061">
    <property type="entry name" value="DNA-bd_dom_put_sf"/>
</dbReference>
<comment type="caution">
    <text evidence="3">The sequence shown here is derived from an EMBL/GenBank/DDBJ whole genome shotgun (WGS) entry which is preliminary data.</text>
</comment>
<dbReference type="Proteomes" id="UP001321492">
    <property type="component" value="Unassembled WGS sequence"/>
</dbReference>
<evidence type="ECO:0000259" key="2">
    <source>
        <dbReference type="PROSITE" id="PS50937"/>
    </source>
</evidence>
<dbReference type="PRINTS" id="PR00040">
    <property type="entry name" value="HTHMERR"/>
</dbReference>
<feature type="region of interest" description="Disordered" evidence="1">
    <location>
        <begin position="63"/>
        <end position="95"/>
    </location>
</feature>
<dbReference type="SUPFAM" id="SSF46955">
    <property type="entry name" value="Putative DNA-binding domain"/>
    <property type="match status" value="1"/>
</dbReference>
<dbReference type="RefSeq" id="WP_283741513.1">
    <property type="nucleotide sequence ID" value="NZ_JASJEV010000010.1"/>
</dbReference>
<dbReference type="PROSITE" id="PS50937">
    <property type="entry name" value="HTH_MERR_2"/>
    <property type="match status" value="1"/>
</dbReference>
<organism evidence="3 4">
    <name type="scientific">Chelatococcus albus</name>
    <dbReference type="NCBI Taxonomy" id="3047466"/>
    <lineage>
        <taxon>Bacteria</taxon>
        <taxon>Pseudomonadati</taxon>
        <taxon>Pseudomonadota</taxon>
        <taxon>Alphaproteobacteria</taxon>
        <taxon>Hyphomicrobiales</taxon>
        <taxon>Chelatococcaceae</taxon>
        <taxon>Chelatococcus</taxon>
    </lineage>
</organism>
<evidence type="ECO:0000256" key="1">
    <source>
        <dbReference type="SAM" id="MobiDB-lite"/>
    </source>
</evidence>
<evidence type="ECO:0000313" key="4">
    <source>
        <dbReference type="Proteomes" id="UP001321492"/>
    </source>
</evidence>
<name>A0ABT7AJH2_9HYPH</name>
<sequence>MHGSFSGLAARSRVACAAARSDNGFHISVITTTRGPSIGQLAAAAGIDLETVRYYERIGLMPAPPRTSGGHRACEPEHLPPRLHPPRPRTRFQPR</sequence>
<feature type="compositionally biased region" description="Basic residues" evidence="1">
    <location>
        <begin position="84"/>
        <end position="95"/>
    </location>
</feature>
<accession>A0ABT7AJH2</accession>
<reference evidence="3 4" key="1">
    <citation type="submission" date="2023-05" db="EMBL/GenBank/DDBJ databases">
        <title>Chelatococcus sp. nov., a moderately thermophilic bacterium isolated from hot spring microbial mat.</title>
        <authorList>
            <person name="Hu C.-J."/>
            <person name="Li W.-J."/>
        </authorList>
    </citation>
    <scope>NUCLEOTIDE SEQUENCE [LARGE SCALE GENOMIC DNA]</scope>
    <source>
        <strain evidence="3 4">SYSU G07232</strain>
    </source>
</reference>
<keyword evidence="4" id="KW-1185">Reference proteome</keyword>
<protein>
    <submittedName>
        <fullName evidence="3">MerR family DNA-binding transcriptional regulator</fullName>
    </submittedName>
</protein>
<keyword evidence="3" id="KW-0238">DNA-binding</keyword>
<dbReference type="InterPro" id="IPR000551">
    <property type="entry name" value="MerR-type_HTH_dom"/>
</dbReference>
<proteinExistence type="predicted"/>
<feature type="domain" description="HTH merR-type" evidence="2">
    <location>
        <begin position="37"/>
        <end position="72"/>
    </location>
</feature>
<dbReference type="EMBL" id="JASJEV010000010">
    <property type="protein sequence ID" value="MDJ1159514.1"/>
    <property type="molecule type" value="Genomic_DNA"/>
</dbReference>
<gene>
    <name evidence="3" type="ORF">QNA08_14855</name>
</gene>
<dbReference type="GO" id="GO:0003677">
    <property type="term" value="F:DNA binding"/>
    <property type="evidence" value="ECO:0007669"/>
    <property type="project" value="UniProtKB-KW"/>
</dbReference>
<dbReference type="Pfam" id="PF00376">
    <property type="entry name" value="MerR"/>
    <property type="match status" value="1"/>
</dbReference>